<gene>
    <name evidence="3" type="ORF">HETIRDRAFT_448069</name>
</gene>
<protein>
    <recommendedName>
        <fullName evidence="2">Trafficking protein particle complex II-specific subunit 65 IgD3 domain-containing protein</fullName>
    </recommendedName>
</protein>
<evidence type="ECO:0000259" key="2">
    <source>
        <dbReference type="Pfam" id="PF12735"/>
    </source>
</evidence>
<evidence type="ECO:0000256" key="1">
    <source>
        <dbReference type="SAM" id="MobiDB-lite"/>
    </source>
</evidence>
<organism evidence="3 4">
    <name type="scientific">Heterobasidion irregulare (strain TC 32-1)</name>
    <dbReference type="NCBI Taxonomy" id="747525"/>
    <lineage>
        <taxon>Eukaryota</taxon>
        <taxon>Fungi</taxon>
        <taxon>Dikarya</taxon>
        <taxon>Basidiomycota</taxon>
        <taxon>Agaricomycotina</taxon>
        <taxon>Agaricomycetes</taxon>
        <taxon>Russulales</taxon>
        <taxon>Bondarzewiaceae</taxon>
        <taxon>Heterobasidion</taxon>
        <taxon>Heterobasidion annosum species complex</taxon>
    </lineage>
</organism>
<dbReference type="KEGG" id="hir:HETIRDRAFT_448069"/>
<feature type="region of interest" description="Disordered" evidence="1">
    <location>
        <begin position="731"/>
        <end position="774"/>
    </location>
</feature>
<dbReference type="GO" id="GO:0006891">
    <property type="term" value="P:intra-Golgi vesicle-mediated transport"/>
    <property type="evidence" value="ECO:0007669"/>
    <property type="project" value="InterPro"/>
</dbReference>
<feature type="domain" description="Trafficking protein particle complex II-specific subunit 65 IgD3" evidence="2">
    <location>
        <begin position="853"/>
        <end position="912"/>
    </location>
</feature>
<dbReference type="GO" id="GO:1990071">
    <property type="term" value="C:TRAPPII protein complex"/>
    <property type="evidence" value="ECO:0007669"/>
    <property type="project" value="InterPro"/>
</dbReference>
<dbReference type="Proteomes" id="UP000030671">
    <property type="component" value="Unassembled WGS sequence"/>
</dbReference>
<feature type="region of interest" description="Disordered" evidence="1">
    <location>
        <begin position="119"/>
        <end position="147"/>
    </location>
</feature>
<sequence>MASLAQLVNASALDVLVPNTALAFPSHDISPQKWLAQLKSHAVDRRLAFFDEHLQFLLILRVQSLADSLEDPAHPPIALLSFLAHVQVSYDASYISPVSLSSSPSPGFLTPAVRISTPPRASSLKPRVHIPPNIVPPTTPNPTPLTTEHDRRYVKAEGTPLASGVWGDAKDGKEAFALLWDAVTKEWVAVYSMSVNVVFLRMNLHDPLLCLTVSMTLREKPVFVTPARKHLATLIAAAGGLPKTPAVLNGADDDDDEPRKQTGLDEVNLLGGLLSGSTFAHQTDKPLDLPTTRLGPRTRRKEFALGPSPVRPPSPRSASALSPTTVTAPVHPTLRKSFRKTLQTVSGFRVRMRTVFVPYVLLPQPDAERPRDLDDELDELAAGHTERTVVLCVEIENSGESGHGFSVDDIDVRVSGGEGTRVRLITWDEGKVFPIKMLGMEQYNVLYAVEFLASALPEKQPLLGGAEPPAEGEMQRAVTINVHGRPFEVSASGVLYPTQTFVSRWNCILDLSLQRNRDSLSVARTVDDEFSALLSSGKSTGVDPHNALPEPASPFPTATPYTAMSLASQQQHHPPTNPTSNAVAGNKRHTLPTTVPGRVPKPPMNYRSSTSLLNPANRRDSYPTTSPSPLSKVAYTPPSIAVQSYARTPTVPTTTFAPPPPTPMATSGFGGIPPPAPLSPMLPTGAADEGFFDAMPPPTPAYPAYPSAPLPPTPRAQGPVAGWGGSVGPTVEIPRSRGHAEPASAAGLGGVSPSALGPRVGGGAHGAEHDQAQEGEKVVVSVGLLSHRNEAVEAGVGAADGGGPPKIYPHDRFTLDVFVFNQSSWTRRFEVSCPERRRRRQVDGAGKGGHGHGVVPLENRVRVGPLRPSTCQSVRMDFLALAPGVHPIETLTLTDVETGYSINLRSVMDVVVHEQRGR</sequence>
<dbReference type="OrthoDB" id="24630at2759"/>
<accession>W4KQA8</accession>
<evidence type="ECO:0000313" key="3">
    <source>
        <dbReference type="EMBL" id="ETW87585.1"/>
    </source>
</evidence>
<feature type="compositionally biased region" description="Pro residues" evidence="1">
    <location>
        <begin position="133"/>
        <end position="143"/>
    </location>
</feature>
<dbReference type="AlphaFoldDB" id="W4KQA8"/>
<dbReference type="InterPro" id="IPR055420">
    <property type="entry name" value="IgD3_Trs65"/>
</dbReference>
<feature type="compositionally biased region" description="Polar residues" evidence="1">
    <location>
        <begin position="559"/>
        <end position="583"/>
    </location>
</feature>
<dbReference type="RefSeq" id="XP_009541470.1">
    <property type="nucleotide sequence ID" value="XM_009543175.1"/>
</dbReference>
<dbReference type="InterPro" id="IPR024662">
    <property type="entry name" value="Trs65"/>
</dbReference>
<dbReference type="Pfam" id="PF12735">
    <property type="entry name" value="IgD3_Trs65"/>
    <property type="match status" value="1"/>
</dbReference>
<reference evidence="3 4" key="1">
    <citation type="journal article" date="2012" name="New Phytol.">
        <title>Insight into trade-off between wood decay and parasitism from the genome of a fungal forest pathogen.</title>
        <authorList>
            <person name="Olson A."/>
            <person name="Aerts A."/>
            <person name="Asiegbu F."/>
            <person name="Belbahri L."/>
            <person name="Bouzid O."/>
            <person name="Broberg A."/>
            <person name="Canback B."/>
            <person name="Coutinho P.M."/>
            <person name="Cullen D."/>
            <person name="Dalman K."/>
            <person name="Deflorio G."/>
            <person name="van Diepen L.T."/>
            <person name="Dunand C."/>
            <person name="Duplessis S."/>
            <person name="Durling M."/>
            <person name="Gonthier P."/>
            <person name="Grimwood J."/>
            <person name="Fossdal C.G."/>
            <person name="Hansson D."/>
            <person name="Henrissat B."/>
            <person name="Hietala A."/>
            <person name="Himmelstrand K."/>
            <person name="Hoffmeister D."/>
            <person name="Hogberg N."/>
            <person name="James T.Y."/>
            <person name="Karlsson M."/>
            <person name="Kohler A."/>
            <person name="Kues U."/>
            <person name="Lee Y.H."/>
            <person name="Lin Y.C."/>
            <person name="Lind M."/>
            <person name="Lindquist E."/>
            <person name="Lombard V."/>
            <person name="Lucas S."/>
            <person name="Lunden K."/>
            <person name="Morin E."/>
            <person name="Murat C."/>
            <person name="Park J."/>
            <person name="Raffaello T."/>
            <person name="Rouze P."/>
            <person name="Salamov A."/>
            <person name="Schmutz J."/>
            <person name="Solheim H."/>
            <person name="Stahlberg J."/>
            <person name="Velez H."/>
            <person name="de Vries R.P."/>
            <person name="Wiebenga A."/>
            <person name="Woodward S."/>
            <person name="Yakovlev I."/>
            <person name="Garbelotto M."/>
            <person name="Martin F."/>
            <person name="Grigoriev I.V."/>
            <person name="Stenlid J."/>
        </authorList>
    </citation>
    <scope>NUCLEOTIDE SEQUENCE [LARGE SCALE GENOMIC DNA]</scope>
    <source>
        <strain evidence="3 4">TC 32-1</strain>
    </source>
</reference>
<dbReference type="eggNOG" id="ENOG502S7BI">
    <property type="taxonomic scope" value="Eukaryota"/>
</dbReference>
<name>W4KQA8_HETIT</name>
<dbReference type="EMBL" id="KI925454">
    <property type="protein sequence ID" value="ETW87585.1"/>
    <property type="molecule type" value="Genomic_DNA"/>
</dbReference>
<dbReference type="InParanoid" id="W4KQA8"/>
<dbReference type="HOGENOM" id="CLU_006972_0_0_1"/>
<proteinExistence type="predicted"/>
<dbReference type="PANTHER" id="PTHR28159">
    <property type="entry name" value="TRAFFICKING PROTEIN PARTICLE COMPLEX II-SPECIFIC SUBUNIT 65"/>
    <property type="match status" value="1"/>
</dbReference>
<feature type="region of interest" description="Disordered" evidence="1">
    <location>
        <begin position="537"/>
        <end position="635"/>
    </location>
</feature>
<dbReference type="PANTHER" id="PTHR28159:SF1">
    <property type="entry name" value="TRAFFICKING PROTEIN PARTICLE COMPLEX II-SPECIFIC SUBUNIT 65"/>
    <property type="match status" value="1"/>
</dbReference>
<dbReference type="GeneID" id="20675818"/>
<feature type="region of interest" description="Disordered" evidence="1">
    <location>
        <begin position="281"/>
        <end position="326"/>
    </location>
</feature>
<evidence type="ECO:0000313" key="4">
    <source>
        <dbReference type="Proteomes" id="UP000030671"/>
    </source>
</evidence>
<dbReference type="GO" id="GO:0005802">
    <property type="term" value="C:trans-Golgi network"/>
    <property type="evidence" value="ECO:0007669"/>
    <property type="project" value="TreeGrafter"/>
</dbReference>
<keyword evidence="4" id="KW-1185">Reference proteome</keyword>